<feature type="compositionally biased region" description="Polar residues" evidence="1">
    <location>
        <begin position="306"/>
        <end position="319"/>
    </location>
</feature>
<accession>A0A165R3Z9</accession>
<dbReference type="Proteomes" id="UP000077266">
    <property type="component" value="Unassembled WGS sequence"/>
</dbReference>
<organism evidence="2 3">
    <name type="scientific">Exidia glandulosa HHB12029</name>
    <dbReference type="NCBI Taxonomy" id="1314781"/>
    <lineage>
        <taxon>Eukaryota</taxon>
        <taxon>Fungi</taxon>
        <taxon>Dikarya</taxon>
        <taxon>Basidiomycota</taxon>
        <taxon>Agaricomycotina</taxon>
        <taxon>Agaricomycetes</taxon>
        <taxon>Auriculariales</taxon>
        <taxon>Exidiaceae</taxon>
        <taxon>Exidia</taxon>
    </lineage>
</organism>
<keyword evidence="3" id="KW-1185">Reference proteome</keyword>
<evidence type="ECO:0000313" key="3">
    <source>
        <dbReference type="Proteomes" id="UP000077266"/>
    </source>
</evidence>
<gene>
    <name evidence="2" type="ORF">EXIGLDRAFT_758758</name>
</gene>
<dbReference type="InParanoid" id="A0A165R3Z9"/>
<sequence>MPKANRRARVASRTLKKLREQRAAEAGSQDEPAVPLVPVPFVEDECWAMNISDDSDDDAFDSDVLFEELSDFEEEWSSDNESAGEDGDEDDIQTEADFLRFTTTLQNGLNAALQKERELRQSRARKLHYTGNAPSTIRRQKALGRLEQRNGTASIASIFPSLGKRKRDAAAPGIELCAQGDLQSVSVRAAAAAETGTHESDLHRVTTTSRHIGNLHKRSRRSVHIVVSDESDADGEESDDKGELISGAPPAPQPQSAPTATPGIDMDQSQSSIRAGAHRPGHPMVVYSDISDEEQPRTDRERSAPADSTTPRSSATIASVSWPVSLETGCSSGAPSIRTSADRDVAPTAESSQSPAAEASPDPAASLNAAATEGERASHTKQPWLDREGLRRARDELRKLSKHQRLDVFFRRRIETMHATLNCYGTRATALAERVIASDFPPFYPDESTSGRP</sequence>
<proteinExistence type="predicted"/>
<feature type="compositionally biased region" description="Polar residues" evidence="1">
    <location>
        <begin position="328"/>
        <end position="339"/>
    </location>
</feature>
<dbReference type="AlphaFoldDB" id="A0A165R3Z9"/>
<dbReference type="EMBL" id="KV425882">
    <property type="protein sequence ID" value="KZW04472.1"/>
    <property type="molecule type" value="Genomic_DNA"/>
</dbReference>
<feature type="compositionally biased region" description="Low complexity" evidence="1">
    <location>
        <begin position="346"/>
        <end position="366"/>
    </location>
</feature>
<feature type="compositionally biased region" description="Acidic residues" evidence="1">
    <location>
        <begin position="229"/>
        <end position="240"/>
    </location>
</feature>
<evidence type="ECO:0000313" key="2">
    <source>
        <dbReference type="EMBL" id="KZW04472.1"/>
    </source>
</evidence>
<feature type="compositionally biased region" description="Basic residues" evidence="1">
    <location>
        <begin position="213"/>
        <end position="223"/>
    </location>
</feature>
<feature type="compositionally biased region" description="Basic and acidic residues" evidence="1">
    <location>
        <begin position="373"/>
        <end position="387"/>
    </location>
</feature>
<reference evidence="2 3" key="1">
    <citation type="journal article" date="2016" name="Mol. Biol. Evol.">
        <title>Comparative Genomics of Early-Diverging Mushroom-Forming Fungi Provides Insights into the Origins of Lignocellulose Decay Capabilities.</title>
        <authorList>
            <person name="Nagy L.G."/>
            <person name="Riley R."/>
            <person name="Tritt A."/>
            <person name="Adam C."/>
            <person name="Daum C."/>
            <person name="Floudas D."/>
            <person name="Sun H."/>
            <person name="Yadav J.S."/>
            <person name="Pangilinan J."/>
            <person name="Larsson K.H."/>
            <person name="Matsuura K."/>
            <person name="Barry K."/>
            <person name="Labutti K."/>
            <person name="Kuo R."/>
            <person name="Ohm R.A."/>
            <person name="Bhattacharya S.S."/>
            <person name="Shirouzu T."/>
            <person name="Yoshinaga Y."/>
            <person name="Martin F.M."/>
            <person name="Grigoriev I.V."/>
            <person name="Hibbett D.S."/>
        </authorList>
    </citation>
    <scope>NUCLEOTIDE SEQUENCE [LARGE SCALE GENOMIC DNA]</scope>
    <source>
        <strain evidence="2 3">HHB12029</strain>
    </source>
</reference>
<evidence type="ECO:0000256" key="1">
    <source>
        <dbReference type="SAM" id="MobiDB-lite"/>
    </source>
</evidence>
<name>A0A165R3Z9_EXIGL</name>
<protein>
    <submittedName>
        <fullName evidence="2">Uncharacterized protein</fullName>
    </submittedName>
</protein>
<feature type="region of interest" description="Disordered" evidence="1">
    <location>
        <begin position="194"/>
        <end position="387"/>
    </location>
</feature>
<feature type="compositionally biased region" description="Basic and acidic residues" evidence="1">
    <location>
        <begin position="294"/>
        <end position="304"/>
    </location>
</feature>